<feature type="domain" description="KIB1-4 beta-propeller" evidence="1">
    <location>
        <begin position="40"/>
        <end position="293"/>
    </location>
</feature>
<dbReference type="Proteomes" id="UP000224567">
    <property type="component" value="Unassembled WGS sequence"/>
</dbReference>
<dbReference type="InterPro" id="IPR054722">
    <property type="entry name" value="PolX-like_BBD"/>
</dbReference>
<evidence type="ECO:0000259" key="2">
    <source>
        <dbReference type="Pfam" id="PF22936"/>
    </source>
</evidence>
<evidence type="ECO:0000313" key="3">
    <source>
        <dbReference type="EMBL" id="PHT34300.1"/>
    </source>
</evidence>
<feature type="domain" description="Retrovirus-related Pol polyprotein from transposon TNT 1-94-like beta-barrel" evidence="2">
    <location>
        <begin position="399"/>
        <end position="466"/>
    </location>
</feature>
<dbReference type="PANTHER" id="PTHR40891">
    <property type="entry name" value="DUF295 DOMAIN-CONTAINING PROTEIN"/>
    <property type="match status" value="1"/>
</dbReference>
<dbReference type="EMBL" id="MLFT02000011">
    <property type="protein sequence ID" value="PHT34300.1"/>
    <property type="molecule type" value="Genomic_DNA"/>
</dbReference>
<dbReference type="PANTHER" id="PTHR40891:SF1">
    <property type="entry name" value="DUF295 DOMAIN-CONTAINING PROTEIN"/>
    <property type="match status" value="1"/>
</dbReference>
<name>A0A2G2VMU6_CAPBA</name>
<dbReference type="Pfam" id="PF03478">
    <property type="entry name" value="Beta-prop_KIB1-4"/>
    <property type="match status" value="1"/>
</dbReference>
<reference evidence="3 4" key="1">
    <citation type="journal article" date="2017" name="Genome Biol.">
        <title>New reference genome sequences of hot pepper reveal the massive evolution of plant disease-resistance genes by retroduplication.</title>
        <authorList>
            <person name="Kim S."/>
            <person name="Park J."/>
            <person name="Yeom S.I."/>
            <person name="Kim Y.M."/>
            <person name="Seo E."/>
            <person name="Kim K.T."/>
            <person name="Kim M.S."/>
            <person name="Lee J.M."/>
            <person name="Cheong K."/>
            <person name="Shin H.S."/>
            <person name="Kim S.B."/>
            <person name="Han K."/>
            <person name="Lee J."/>
            <person name="Park M."/>
            <person name="Lee H.A."/>
            <person name="Lee H.Y."/>
            <person name="Lee Y."/>
            <person name="Oh S."/>
            <person name="Lee J.H."/>
            <person name="Choi E."/>
            <person name="Choi E."/>
            <person name="Lee S.E."/>
            <person name="Jeon J."/>
            <person name="Kim H."/>
            <person name="Choi G."/>
            <person name="Song H."/>
            <person name="Lee J."/>
            <person name="Lee S.C."/>
            <person name="Kwon J.K."/>
            <person name="Lee H.Y."/>
            <person name="Koo N."/>
            <person name="Hong Y."/>
            <person name="Kim R.W."/>
            <person name="Kang W.H."/>
            <person name="Huh J.H."/>
            <person name="Kang B.C."/>
            <person name="Yang T.J."/>
            <person name="Lee Y.H."/>
            <person name="Bennetzen J.L."/>
            <person name="Choi D."/>
        </authorList>
    </citation>
    <scope>NUCLEOTIDE SEQUENCE [LARGE SCALE GENOMIC DNA]</scope>
    <source>
        <strain evidence="4">cv. PBC81</strain>
    </source>
</reference>
<protein>
    <submittedName>
        <fullName evidence="3">Uncharacterized protein</fullName>
    </submittedName>
</protein>
<keyword evidence="4" id="KW-1185">Reference proteome</keyword>
<organism evidence="3 4">
    <name type="scientific">Capsicum baccatum</name>
    <name type="common">Peruvian pepper</name>
    <dbReference type="NCBI Taxonomy" id="33114"/>
    <lineage>
        <taxon>Eukaryota</taxon>
        <taxon>Viridiplantae</taxon>
        <taxon>Streptophyta</taxon>
        <taxon>Embryophyta</taxon>
        <taxon>Tracheophyta</taxon>
        <taxon>Spermatophyta</taxon>
        <taxon>Magnoliopsida</taxon>
        <taxon>eudicotyledons</taxon>
        <taxon>Gunneridae</taxon>
        <taxon>Pentapetalae</taxon>
        <taxon>asterids</taxon>
        <taxon>lamiids</taxon>
        <taxon>Solanales</taxon>
        <taxon>Solanaceae</taxon>
        <taxon>Solanoideae</taxon>
        <taxon>Capsiceae</taxon>
        <taxon>Capsicum</taxon>
    </lineage>
</organism>
<comment type="caution">
    <text evidence="3">The sequence shown here is derived from an EMBL/GenBank/DDBJ whole genome shotgun (WGS) entry which is preliminary data.</text>
</comment>
<dbReference type="Pfam" id="PF22936">
    <property type="entry name" value="Pol_BBD"/>
    <property type="match status" value="1"/>
</dbReference>
<sequence length="494" mass="56464">MKITSSRENKKSECDRPPLSAQAEPWLVIFDGDEMQNHTFFSISEDRYYTRSIPELQTKKICAYAREWLVLFDYYTRDYHLWNAVCNDKIQLPPLPSTTGHHMLQCFLSAPLHDPECRLLFIDEPSSLLYFIKPGYNEEFHKQDLRQIIGDSHLTLWTVFKGKFYGLVQSMLVHLDLDNDSGIVTTTPMASKPLYDKNGEFLDMPIWDEYLIQSSCDDDQNNNDMLLCVHKLITGCYLRVLYGFLVFRFDFAKATWVQMKSIGDNAIFLHGSRGTICPTRDNNNLKKDSIYFIQVTAIITDEAPSLTIEDAAGEPTPNPKFADSEERDVLIAKLPSINLFVTAFRGFEMKEDADDIQQQWPLWLKNHKAELDYSYQAQQEVPQALAAMSFNDHSDDNLFMDSGATNHHMIQTKGIHKNSSPNSVMVGNRDKLKITHISVGRNLHLKNVFVVPDLKKNLVSVSKFITNNACSLNFTDSGFIVKGQENGNNSGKRE</sequence>
<evidence type="ECO:0000259" key="1">
    <source>
        <dbReference type="Pfam" id="PF03478"/>
    </source>
</evidence>
<reference evidence="4" key="2">
    <citation type="journal article" date="2017" name="J. Anim. Genet.">
        <title>Multiple reference genome sequences of hot pepper reveal the massive evolution of plant disease resistance genes by retroduplication.</title>
        <authorList>
            <person name="Kim S."/>
            <person name="Park J."/>
            <person name="Yeom S.-I."/>
            <person name="Kim Y.-M."/>
            <person name="Seo E."/>
            <person name="Kim K.-T."/>
            <person name="Kim M.-S."/>
            <person name="Lee J.M."/>
            <person name="Cheong K."/>
            <person name="Shin H.-S."/>
            <person name="Kim S.-B."/>
            <person name="Han K."/>
            <person name="Lee J."/>
            <person name="Park M."/>
            <person name="Lee H.-A."/>
            <person name="Lee H.-Y."/>
            <person name="Lee Y."/>
            <person name="Oh S."/>
            <person name="Lee J.H."/>
            <person name="Choi E."/>
            <person name="Choi E."/>
            <person name="Lee S.E."/>
            <person name="Jeon J."/>
            <person name="Kim H."/>
            <person name="Choi G."/>
            <person name="Song H."/>
            <person name="Lee J."/>
            <person name="Lee S.-C."/>
            <person name="Kwon J.-K."/>
            <person name="Lee H.-Y."/>
            <person name="Koo N."/>
            <person name="Hong Y."/>
            <person name="Kim R.W."/>
            <person name="Kang W.-H."/>
            <person name="Huh J.H."/>
            <person name="Kang B.-C."/>
            <person name="Yang T.-J."/>
            <person name="Lee Y.-H."/>
            <person name="Bennetzen J.L."/>
            <person name="Choi D."/>
        </authorList>
    </citation>
    <scope>NUCLEOTIDE SEQUENCE [LARGE SCALE GENOMIC DNA]</scope>
    <source>
        <strain evidence="4">cv. PBC81</strain>
    </source>
</reference>
<gene>
    <name evidence="3" type="ORF">CQW23_26100</name>
</gene>
<evidence type="ECO:0000313" key="4">
    <source>
        <dbReference type="Proteomes" id="UP000224567"/>
    </source>
</evidence>
<dbReference type="OrthoDB" id="1863935at2759"/>
<dbReference type="AlphaFoldDB" id="A0A2G2VMU6"/>
<dbReference type="InterPro" id="IPR005174">
    <property type="entry name" value="KIB1-4_b-propeller"/>
</dbReference>
<proteinExistence type="predicted"/>
<accession>A0A2G2VMU6</accession>